<dbReference type="AlphaFoldDB" id="A0A242CEA6"/>
<evidence type="ECO:0000313" key="4">
    <source>
        <dbReference type="Proteomes" id="UP000195139"/>
    </source>
</evidence>
<comment type="caution">
    <text evidence="3">The sequence shown here is derived from an EMBL/GenBank/DDBJ whole genome shotgun (WGS) entry which is preliminary data.</text>
</comment>
<dbReference type="STRING" id="1834181.A5880_001594"/>
<sequence length="30" mass="3659">MKRERYELVGLGIQLSVVVFGLVYYFFIYR</sequence>
<accession>A0A242CEA6</accession>
<feature type="transmembrane region" description="Helical" evidence="1">
    <location>
        <begin position="7"/>
        <end position="27"/>
    </location>
</feature>
<reference evidence="2 4" key="2">
    <citation type="submission" date="2018-07" db="EMBL/GenBank/DDBJ databases">
        <title>The Genome Sequence of Enterococcus sp. DIV0659b.</title>
        <authorList>
            <consortium name="The Broad Institute Genomics Platform"/>
            <consortium name="The Broad Institute Genomic Center for Infectious Diseases"/>
            <person name="Earl A."/>
            <person name="Manson A."/>
            <person name="Schwartman J."/>
            <person name="Gilmore M."/>
            <person name="Abouelleil A."/>
            <person name="Cao P."/>
            <person name="Chapman S."/>
            <person name="Cusick C."/>
            <person name="Shea T."/>
            <person name="Young S."/>
            <person name="Neafsey D."/>
            <person name="Nusbaum C."/>
            <person name="Birren B."/>
        </authorList>
    </citation>
    <scope>NUCLEOTIDE SEQUENCE [LARGE SCALE GENOMIC DNA]</scope>
    <source>
        <strain evidence="2 4">4G2_DIV0659</strain>
    </source>
</reference>
<evidence type="ECO:0000313" key="3">
    <source>
        <dbReference type="EMBL" id="OTO08594.1"/>
    </source>
</evidence>
<gene>
    <name evidence="3" type="ORF">A5880_001594</name>
    <name evidence="2" type="ORF">A5880_001674</name>
</gene>
<keyword evidence="1" id="KW-1133">Transmembrane helix</keyword>
<keyword evidence="1" id="KW-0812">Transmembrane</keyword>
<name>A0A242CEA6_9ENTE</name>
<protein>
    <submittedName>
        <fullName evidence="3">Uncharacterized protein</fullName>
    </submittedName>
</protein>
<keyword evidence="4" id="KW-1185">Reference proteome</keyword>
<reference evidence="3" key="1">
    <citation type="submission" date="2017-05" db="EMBL/GenBank/DDBJ databases">
        <title>The Genome Sequence of Enterococcus sp. 4G2_DIV0659.</title>
        <authorList>
            <consortium name="The Broad Institute Genomics Platform"/>
            <consortium name="The Broad Institute Genomic Center for Infectious Diseases"/>
            <person name="Earl A."/>
            <person name="Manson A."/>
            <person name="Schwartman J."/>
            <person name="Gilmore M."/>
            <person name="Abouelleil A."/>
            <person name="Cao P."/>
            <person name="Chapman S."/>
            <person name="Cusick C."/>
            <person name="Shea T."/>
            <person name="Young S."/>
            <person name="Neafsey D."/>
            <person name="Nusbaum C."/>
            <person name="Birren B."/>
        </authorList>
    </citation>
    <scope>NUCLEOTIDE SEQUENCE [LARGE SCALE GENOMIC DNA]</scope>
    <source>
        <strain evidence="3">4G2_DIV0659</strain>
    </source>
</reference>
<organism evidence="3">
    <name type="scientific">Candidatus Enterococcus mansonii</name>
    <dbReference type="NCBI Taxonomy" id="1834181"/>
    <lineage>
        <taxon>Bacteria</taxon>
        <taxon>Bacillati</taxon>
        <taxon>Bacillota</taxon>
        <taxon>Bacilli</taxon>
        <taxon>Lactobacillales</taxon>
        <taxon>Enterococcaceae</taxon>
        <taxon>Enterococcus</taxon>
    </lineage>
</organism>
<dbReference type="EMBL" id="NGLE02000001">
    <property type="protein sequence ID" value="MEI5994116.1"/>
    <property type="molecule type" value="Genomic_DNA"/>
</dbReference>
<evidence type="ECO:0000313" key="2">
    <source>
        <dbReference type="EMBL" id="MEI5994116.1"/>
    </source>
</evidence>
<dbReference type="EMBL" id="NGLE01000002">
    <property type="protein sequence ID" value="OTO08594.1"/>
    <property type="molecule type" value="Genomic_DNA"/>
</dbReference>
<dbReference type="Proteomes" id="UP000195139">
    <property type="component" value="Unassembled WGS sequence"/>
</dbReference>
<evidence type="ECO:0000256" key="1">
    <source>
        <dbReference type="SAM" id="Phobius"/>
    </source>
</evidence>
<proteinExistence type="predicted"/>
<keyword evidence="1" id="KW-0472">Membrane</keyword>